<comment type="caution">
    <text evidence="2">The sequence shown here is derived from an EMBL/GenBank/DDBJ whole genome shotgun (WGS) entry which is preliminary data.</text>
</comment>
<dbReference type="InterPro" id="IPR051410">
    <property type="entry name" value="Ferric/Cupric_Reductase"/>
</dbReference>
<keyword evidence="3" id="KW-1185">Reference proteome</keyword>
<dbReference type="Gene3D" id="3.40.50.80">
    <property type="entry name" value="Nucleotide-binding domain of ferredoxin-NADP reductase (FNR) module"/>
    <property type="match status" value="1"/>
</dbReference>
<dbReference type="EMBL" id="CAJVRM010000120">
    <property type="protein sequence ID" value="CAG8974984.1"/>
    <property type="molecule type" value="Genomic_DNA"/>
</dbReference>
<dbReference type="GO" id="GO:0006826">
    <property type="term" value="P:iron ion transport"/>
    <property type="evidence" value="ECO:0007669"/>
    <property type="project" value="TreeGrafter"/>
</dbReference>
<evidence type="ECO:0000313" key="3">
    <source>
        <dbReference type="Proteomes" id="UP000701801"/>
    </source>
</evidence>
<dbReference type="OrthoDB" id="4494341at2759"/>
<proteinExistence type="predicted"/>
<protein>
    <recommendedName>
        <fullName evidence="4">Ferric reductase NAD binding domain-containing protein</fullName>
    </recommendedName>
</protein>
<dbReference type="GO" id="GO:0005886">
    <property type="term" value="C:plasma membrane"/>
    <property type="evidence" value="ECO:0007669"/>
    <property type="project" value="TreeGrafter"/>
</dbReference>
<name>A0A9N9Q4L9_9HELO</name>
<dbReference type="GO" id="GO:0015677">
    <property type="term" value="P:copper ion import"/>
    <property type="evidence" value="ECO:0007669"/>
    <property type="project" value="TreeGrafter"/>
</dbReference>
<gene>
    <name evidence="2" type="ORF">HYALB_00011168</name>
</gene>
<dbReference type="Proteomes" id="UP000701801">
    <property type="component" value="Unassembled WGS sequence"/>
</dbReference>
<dbReference type="GO" id="GO:0000293">
    <property type="term" value="F:ferric-chelate reductase activity"/>
    <property type="evidence" value="ECO:0007669"/>
    <property type="project" value="TreeGrafter"/>
</dbReference>
<reference evidence="2" key="1">
    <citation type="submission" date="2021-07" db="EMBL/GenBank/DDBJ databases">
        <authorList>
            <person name="Durling M."/>
        </authorList>
    </citation>
    <scope>NUCLEOTIDE SEQUENCE</scope>
</reference>
<evidence type="ECO:0000256" key="1">
    <source>
        <dbReference type="ARBA" id="ARBA00022448"/>
    </source>
</evidence>
<accession>A0A9N9Q4L9</accession>
<keyword evidence="1" id="KW-0813">Transport</keyword>
<evidence type="ECO:0008006" key="4">
    <source>
        <dbReference type="Google" id="ProtNLM"/>
    </source>
</evidence>
<dbReference type="AlphaFoldDB" id="A0A9N9Q4L9"/>
<dbReference type="GO" id="GO:0006879">
    <property type="term" value="P:intracellular iron ion homeostasis"/>
    <property type="evidence" value="ECO:0007669"/>
    <property type="project" value="TreeGrafter"/>
</dbReference>
<organism evidence="2 3">
    <name type="scientific">Hymenoscyphus albidus</name>
    <dbReference type="NCBI Taxonomy" id="595503"/>
    <lineage>
        <taxon>Eukaryota</taxon>
        <taxon>Fungi</taxon>
        <taxon>Dikarya</taxon>
        <taxon>Ascomycota</taxon>
        <taxon>Pezizomycotina</taxon>
        <taxon>Leotiomycetes</taxon>
        <taxon>Helotiales</taxon>
        <taxon>Helotiaceae</taxon>
        <taxon>Hymenoscyphus</taxon>
    </lineage>
</organism>
<evidence type="ECO:0000313" key="2">
    <source>
        <dbReference type="EMBL" id="CAG8974984.1"/>
    </source>
</evidence>
<dbReference type="InterPro" id="IPR039261">
    <property type="entry name" value="FNR_nucleotide-bd"/>
</dbReference>
<dbReference type="SUPFAM" id="SSF52343">
    <property type="entry name" value="Ferredoxin reductase-like, C-terminal NADP-linked domain"/>
    <property type="match status" value="1"/>
</dbReference>
<dbReference type="PANTHER" id="PTHR32361:SF26">
    <property type="entry name" value="FAD-BINDING 8 DOMAIN-CONTAINING PROTEIN-RELATED"/>
    <property type="match status" value="1"/>
</dbReference>
<dbReference type="PANTHER" id="PTHR32361">
    <property type="entry name" value="FERRIC/CUPRIC REDUCTASE TRANSMEMBRANE COMPONENT"/>
    <property type="match status" value="1"/>
</dbReference>
<sequence length="200" mass="22280">MNSWVLFSGPYGKSVPMEDCENILMVASGFGIAAHLPYLKQLIHGYNARRSALVGFIYRDLTEVDVTIAAQSLLNGALSEDTLDDGFILTISIYCESSDATTSFGKRAKVYPGKALLQDISQKEVTGEYIEKKLVDNIEWDTKTPVEGDVESRRQARRAGQLLVTISSTDSIRDELRCVVRDHLTDGVSYFELDYQPSQE</sequence>